<organism evidence="2 3">
    <name type="scientific">Kosakonia sacchari</name>
    <dbReference type="NCBI Taxonomy" id="1158459"/>
    <lineage>
        <taxon>Bacteria</taxon>
        <taxon>Pseudomonadati</taxon>
        <taxon>Pseudomonadota</taxon>
        <taxon>Gammaproteobacteria</taxon>
        <taxon>Enterobacterales</taxon>
        <taxon>Enterobacteriaceae</taxon>
        <taxon>Kosakonia</taxon>
    </lineage>
</organism>
<name>A0A1G4Z210_9ENTR</name>
<dbReference type="PANTHER" id="PTHR40455:SF1">
    <property type="entry name" value="ANTITOXIN HIGA"/>
    <property type="match status" value="1"/>
</dbReference>
<dbReference type="SMART" id="SM00530">
    <property type="entry name" value="HTH_XRE"/>
    <property type="match status" value="1"/>
</dbReference>
<dbReference type="GeneID" id="23847162"/>
<comment type="caution">
    <text evidence="2">The sequence shown here is derived from an EMBL/GenBank/DDBJ whole genome shotgun (WGS) entry which is preliminary data.</text>
</comment>
<dbReference type="InterPro" id="IPR001387">
    <property type="entry name" value="Cro/C1-type_HTH"/>
</dbReference>
<evidence type="ECO:0000313" key="2">
    <source>
        <dbReference type="EMBL" id="SCX59278.1"/>
    </source>
</evidence>
<accession>A0A1G4Z210</accession>
<feature type="domain" description="HTH cro/C1-type" evidence="1">
    <location>
        <begin position="82"/>
        <end position="135"/>
    </location>
</feature>
<proteinExistence type="predicted"/>
<dbReference type="GO" id="GO:0001046">
    <property type="term" value="F:core promoter sequence-specific DNA binding"/>
    <property type="evidence" value="ECO:0007669"/>
    <property type="project" value="TreeGrafter"/>
</dbReference>
<protein>
    <submittedName>
        <fullName evidence="2">HTH-type transcriptional regulator / antitoxin HigA</fullName>
    </submittedName>
</protein>
<dbReference type="CDD" id="cd00093">
    <property type="entry name" value="HTH_XRE"/>
    <property type="match status" value="1"/>
</dbReference>
<dbReference type="AlphaFoldDB" id="A0A1G4Z210"/>
<dbReference type="PROSITE" id="PS50943">
    <property type="entry name" value="HTH_CROC1"/>
    <property type="match status" value="1"/>
</dbReference>
<dbReference type="InterPro" id="IPR039060">
    <property type="entry name" value="Antitox_HigA"/>
</dbReference>
<evidence type="ECO:0000313" key="3">
    <source>
        <dbReference type="Proteomes" id="UP000183569"/>
    </source>
</evidence>
<dbReference type="Pfam" id="PF01381">
    <property type="entry name" value="HTH_3"/>
    <property type="match status" value="1"/>
</dbReference>
<dbReference type="EMBL" id="FMUI01000013">
    <property type="protein sequence ID" value="SCX59278.1"/>
    <property type="molecule type" value="Genomic_DNA"/>
</dbReference>
<sequence length="144" mass="16013">MIEDAIKAADELVKLVPFLGNNPDKEDYEHALEMVEQLLTHVPDSSLVALLTAQIEHYENNDPELAAFNARIAALPRGVAALRVLMDQHGLNQSSFRDEIGQRSLVSRILNGERNLTVDHIRALAKRFNVSTDVFIEPAHHIAG</sequence>
<gene>
    <name evidence="2" type="ORF">SAMN02927897_03783</name>
</gene>
<reference evidence="2 3" key="1">
    <citation type="submission" date="2016-10" db="EMBL/GenBank/DDBJ databases">
        <authorList>
            <person name="Varghese N."/>
            <person name="Submissions S."/>
        </authorList>
    </citation>
    <scope>NUCLEOTIDE SEQUENCE [LARGE SCALE GENOMIC DNA]</scope>
    <source>
        <strain evidence="2 3">CGMCC 1.12102</strain>
    </source>
</reference>
<dbReference type="Proteomes" id="UP000183569">
    <property type="component" value="Unassembled WGS sequence"/>
</dbReference>
<dbReference type="RefSeq" id="WP_017459413.1">
    <property type="nucleotide sequence ID" value="NZ_FMUI01000013.1"/>
</dbReference>
<dbReference type="GO" id="GO:0006355">
    <property type="term" value="P:regulation of DNA-templated transcription"/>
    <property type="evidence" value="ECO:0007669"/>
    <property type="project" value="InterPro"/>
</dbReference>
<dbReference type="InterPro" id="IPR010982">
    <property type="entry name" value="Lambda_DNA-bd_dom_sf"/>
</dbReference>
<dbReference type="SUPFAM" id="SSF47413">
    <property type="entry name" value="lambda repressor-like DNA-binding domains"/>
    <property type="match status" value="1"/>
</dbReference>
<dbReference type="PANTHER" id="PTHR40455">
    <property type="entry name" value="ANTITOXIN HIGA"/>
    <property type="match status" value="1"/>
</dbReference>
<evidence type="ECO:0000259" key="1">
    <source>
        <dbReference type="PROSITE" id="PS50943"/>
    </source>
</evidence>
<dbReference type="Gene3D" id="1.10.260.40">
    <property type="entry name" value="lambda repressor-like DNA-binding domains"/>
    <property type="match status" value="1"/>
</dbReference>